<sequence>GRAATAMAVSNTANYVSAAATPVLGGALAQAAGWPATLALAAGAAAAAWATLRGLVDPGGTPAA</sequence>
<dbReference type="SUPFAM" id="SSF103473">
    <property type="entry name" value="MFS general substrate transporter"/>
    <property type="match status" value="1"/>
</dbReference>
<dbReference type="Gene3D" id="1.20.1250.20">
    <property type="entry name" value="MFS general substrate transporter like domains"/>
    <property type="match status" value="1"/>
</dbReference>
<proteinExistence type="predicted"/>
<protein>
    <recommendedName>
        <fullName evidence="2">MFS transporter</fullName>
    </recommendedName>
</protein>
<gene>
    <name evidence="1" type="ORF">AVDCRST_MAG66-2441</name>
</gene>
<feature type="non-terminal residue" evidence="1">
    <location>
        <position position="1"/>
    </location>
</feature>
<name>A0A6J4PJQ9_9PSEU</name>
<dbReference type="AlphaFoldDB" id="A0A6J4PJQ9"/>
<evidence type="ECO:0000313" key="1">
    <source>
        <dbReference type="EMBL" id="CAA9418154.1"/>
    </source>
</evidence>
<organism evidence="1">
    <name type="scientific">uncultured Pseudonocardia sp</name>
    <dbReference type="NCBI Taxonomy" id="211455"/>
    <lineage>
        <taxon>Bacteria</taxon>
        <taxon>Bacillati</taxon>
        <taxon>Actinomycetota</taxon>
        <taxon>Actinomycetes</taxon>
        <taxon>Pseudonocardiales</taxon>
        <taxon>Pseudonocardiaceae</taxon>
        <taxon>Pseudonocardia</taxon>
        <taxon>environmental samples</taxon>
    </lineage>
</organism>
<evidence type="ECO:0008006" key="2">
    <source>
        <dbReference type="Google" id="ProtNLM"/>
    </source>
</evidence>
<dbReference type="InterPro" id="IPR036259">
    <property type="entry name" value="MFS_trans_sf"/>
</dbReference>
<accession>A0A6J4PJQ9</accession>
<reference evidence="1" key="1">
    <citation type="submission" date="2020-02" db="EMBL/GenBank/DDBJ databases">
        <authorList>
            <person name="Meier V. D."/>
        </authorList>
    </citation>
    <scope>NUCLEOTIDE SEQUENCE</scope>
    <source>
        <strain evidence="1">AVDCRST_MAG66</strain>
    </source>
</reference>
<dbReference type="EMBL" id="CADCUS010000358">
    <property type="protein sequence ID" value="CAA9418154.1"/>
    <property type="molecule type" value="Genomic_DNA"/>
</dbReference>